<proteinExistence type="inferred from homology"/>
<dbReference type="PROSITE" id="PS50052">
    <property type="entry name" value="GUANYLATE_KINASE_2"/>
    <property type="match status" value="1"/>
</dbReference>
<dbReference type="GO" id="GO:0005524">
    <property type="term" value="F:ATP binding"/>
    <property type="evidence" value="ECO:0007669"/>
    <property type="project" value="InterPro"/>
</dbReference>
<accession>A0A8H3IK31</accession>
<dbReference type="EMBL" id="CAJPDQ010000011">
    <property type="protein sequence ID" value="CAF9916524.1"/>
    <property type="molecule type" value="Genomic_DNA"/>
</dbReference>
<dbReference type="Gene3D" id="3.40.50.300">
    <property type="entry name" value="P-loop containing nucleotide triphosphate hydrolases"/>
    <property type="match status" value="1"/>
</dbReference>
<evidence type="ECO:0000256" key="2">
    <source>
        <dbReference type="ARBA" id="ARBA00022618"/>
    </source>
</evidence>
<keyword evidence="2" id="KW-0132">Cell division</keyword>
<dbReference type="Gene3D" id="1.10.10.10">
    <property type="entry name" value="Winged helix-like DNA-binding domain superfamily/Winged helix DNA-binding domain"/>
    <property type="match status" value="1"/>
</dbReference>
<evidence type="ECO:0000256" key="3">
    <source>
        <dbReference type="ARBA" id="ARBA00022705"/>
    </source>
</evidence>
<dbReference type="GO" id="GO:0016887">
    <property type="term" value="F:ATP hydrolysis activity"/>
    <property type="evidence" value="ECO:0007669"/>
    <property type="project" value="InterPro"/>
</dbReference>
<dbReference type="GO" id="GO:0003688">
    <property type="term" value="F:DNA replication origin binding"/>
    <property type="evidence" value="ECO:0007669"/>
    <property type="project" value="TreeGrafter"/>
</dbReference>
<dbReference type="Proteomes" id="UP000664169">
    <property type="component" value="Unassembled WGS sequence"/>
</dbReference>
<comment type="similarity">
    <text evidence="1 5">Belongs to the CDC6/cdc18 family.</text>
</comment>
<dbReference type="PANTHER" id="PTHR10763:SF26">
    <property type="entry name" value="CELL DIVISION CONTROL PROTEIN 6 HOMOLOG"/>
    <property type="match status" value="1"/>
</dbReference>
<dbReference type="FunFam" id="3.40.50.300:FF:000547">
    <property type="entry name" value="Cell division control protein"/>
    <property type="match status" value="1"/>
</dbReference>
<dbReference type="Pfam" id="PF22606">
    <property type="entry name" value="Cdc6-ORC-like_ATPase_lid"/>
    <property type="match status" value="1"/>
</dbReference>
<dbReference type="GO" id="GO:0006270">
    <property type="term" value="P:DNA replication initiation"/>
    <property type="evidence" value="ECO:0007669"/>
    <property type="project" value="UniProtKB-UniRule"/>
</dbReference>
<evidence type="ECO:0000313" key="8">
    <source>
        <dbReference type="Proteomes" id="UP000664169"/>
    </source>
</evidence>
<dbReference type="InterPro" id="IPR036388">
    <property type="entry name" value="WH-like_DNA-bd_sf"/>
</dbReference>
<dbReference type="InterPro" id="IPR027417">
    <property type="entry name" value="P-loop_NTPase"/>
</dbReference>
<evidence type="ECO:0000313" key="7">
    <source>
        <dbReference type="EMBL" id="CAF9916524.1"/>
    </source>
</evidence>
<keyword evidence="8" id="KW-1185">Reference proteome</keyword>
<dbReference type="GO" id="GO:0005634">
    <property type="term" value="C:nucleus"/>
    <property type="evidence" value="ECO:0007669"/>
    <property type="project" value="UniProtKB-SubCell"/>
</dbReference>
<dbReference type="OrthoDB" id="1926878at2759"/>
<evidence type="ECO:0000259" key="6">
    <source>
        <dbReference type="PROSITE" id="PS50052"/>
    </source>
</evidence>
<dbReference type="InterPro" id="IPR050311">
    <property type="entry name" value="ORC1/CDC6"/>
</dbReference>
<dbReference type="InterPro" id="IPR008144">
    <property type="entry name" value="Guanylate_kin-like_dom"/>
</dbReference>
<dbReference type="InterPro" id="IPR003959">
    <property type="entry name" value="ATPase_AAA_core"/>
</dbReference>
<dbReference type="PANTHER" id="PTHR10763">
    <property type="entry name" value="CELL DIVISION CONTROL PROTEIN 6-RELATED"/>
    <property type="match status" value="1"/>
</dbReference>
<protein>
    <recommendedName>
        <fullName evidence="5">Cell division control protein</fullName>
    </recommendedName>
</protein>
<dbReference type="GO" id="GO:0051301">
    <property type="term" value="P:cell division"/>
    <property type="evidence" value="ECO:0007669"/>
    <property type="project" value="UniProtKB-UniRule"/>
</dbReference>
<dbReference type="Gene3D" id="1.10.8.60">
    <property type="match status" value="1"/>
</dbReference>
<dbReference type="CDD" id="cd00009">
    <property type="entry name" value="AAA"/>
    <property type="match status" value="1"/>
</dbReference>
<organism evidence="7 8">
    <name type="scientific">Gomphillus americanus</name>
    <dbReference type="NCBI Taxonomy" id="1940652"/>
    <lineage>
        <taxon>Eukaryota</taxon>
        <taxon>Fungi</taxon>
        <taxon>Dikarya</taxon>
        <taxon>Ascomycota</taxon>
        <taxon>Pezizomycotina</taxon>
        <taxon>Lecanoromycetes</taxon>
        <taxon>OSLEUM clade</taxon>
        <taxon>Ostropomycetidae</taxon>
        <taxon>Ostropales</taxon>
        <taxon>Graphidaceae</taxon>
        <taxon>Gomphilloideae</taxon>
        <taxon>Gomphillus</taxon>
    </lineage>
</organism>
<dbReference type="PIRSF" id="PIRSF001767">
    <property type="entry name" value="Cdc6"/>
    <property type="match status" value="1"/>
</dbReference>
<reference evidence="7" key="1">
    <citation type="submission" date="2021-03" db="EMBL/GenBank/DDBJ databases">
        <authorList>
            <person name="Tagirdzhanova G."/>
        </authorList>
    </citation>
    <scope>NUCLEOTIDE SEQUENCE</scope>
</reference>
<name>A0A8H3IK31_9LECA</name>
<evidence type="ECO:0000256" key="1">
    <source>
        <dbReference type="ARBA" id="ARBA00006184"/>
    </source>
</evidence>
<dbReference type="SUPFAM" id="SSF52540">
    <property type="entry name" value="P-loop containing nucleoside triphosphate hydrolases"/>
    <property type="match status" value="1"/>
</dbReference>
<dbReference type="AlphaFoldDB" id="A0A8H3IK31"/>
<evidence type="ECO:0000256" key="4">
    <source>
        <dbReference type="ARBA" id="ARBA00023306"/>
    </source>
</evidence>
<comment type="caution">
    <text evidence="7">The sequence shown here is derived from an EMBL/GenBank/DDBJ whole genome shotgun (WGS) entry which is preliminary data.</text>
</comment>
<keyword evidence="4" id="KW-0131">Cell cycle</keyword>
<keyword evidence="3" id="KW-0235">DNA replication</keyword>
<dbReference type="InterPro" id="IPR016314">
    <property type="entry name" value="Cdc6/18"/>
</dbReference>
<dbReference type="GO" id="GO:0033314">
    <property type="term" value="P:mitotic DNA replication checkpoint signaling"/>
    <property type="evidence" value="ECO:0007669"/>
    <property type="project" value="TreeGrafter"/>
</dbReference>
<gene>
    <name evidence="7" type="ORF">GOMPHAMPRED_001036</name>
</gene>
<feature type="domain" description="Guanylate kinase-like" evidence="6">
    <location>
        <begin position="156"/>
        <end position="385"/>
    </location>
</feature>
<evidence type="ECO:0000256" key="5">
    <source>
        <dbReference type="PIRNR" id="PIRNR001767"/>
    </source>
</evidence>
<dbReference type="InterPro" id="IPR054425">
    <property type="entry name" value="Cdc6_ORC1-like_ATPase_lid"/>
</dbReference>
<sequence>MARTMSAKRKAAVEVASLPIATRKRKFTQEIFNDENADPANCAGDSFQHDLLNEPTRPSKRVALSPIVEKKVHRKVQLTTPSTPRFTKPVTPKSRVSVAAKLQSSPRTPVTPRTTTVYNQARQLFLRNGSSQLIGRERECTKLSVFLEDGVAAQGGRCLYVSGPPGTGKSAFVESITSRFTQYQNIQTANLNCMSINNIQDVYERLAIELCGEEAPTRAGALDALKSKFFSRSNQVYIVTLDEIDHLLTLDVSGLYTIFEWALNAKSKLLLIGIANALDFTDRFLPRLKARNLQPEVLAFPPYTAEEISSVITAKLRSLLPDDSDPKHIPFLRQEGIKLLAKKVTAQTGDLRKAFDIVRGALDLIEAKAKADLMPATPPLSSPLSEKINLSSPRSHTSIPAAAILSQLTPASAPCATIAHVAQVAAKVFNNGTATRLKSLTLQQKAALCSLVSLEKQTLSRLKELALSTPSRSTYAKSTGTEVRKLFDMYRDLCTKENALSTLTQIEFGEVVDGLLEAGLVREAGKGYGSKGRFKNVIGINIEKRIESAVTENELRLSLEGVGGEVLKSLLV</sequence>
<dbReference type="Pfam" id="PF00004">
    <property type="entry name" value="AAA"/>
    <property type="match status" value="1"/>
</dbReference>